<evidence type="ECO:0000313" key="2">
    <source>
        <dbReference type="Proteomes" id="UP001499993"/>
    </source>
</evidence>
<organism evidence="1 2">
    <name type="scientific">Streptomonospora halophila</name>
    <dbReference type="NCBI Taxonomy" id="427369"/>
    <lineage>
        <taxon>Bacteria</taxon>
        <taxon>Bacillati</taxon>
        <taxon>Actinomycetota</taxon>
        <taxon>Actinomycetes</taxon>
        <taxon>Streptosporangiales</taxon>
        <taxon>Nocardiopsidaceae</taxon>
        <taxon>Streptomonospora</taxon>
    </lineage>
</organism>
<accession>A0ABP9GQ81</accession>
<evidence type="ECO:0000313" key="1">
    <source>
        <dbReference type="EMBL" id="GAA4942834.1"/>
    </source>
</evidence>
<keyword evidence="2" id="KW-1185">Reference proteome</keyword>
<dbReference type="Proteomes" id="UP001499993">
    <property type="component" value="Unassembled WGS sequence"/>
</dbReference>
<evidence type="ECO:0008006" key="3">
    <source>
        <dbReference type="Google" id="ProtNLM"/>
    </source>
</evidence>
<gene>
    <name evidence="1" type="ORF">GCM10023224_26710</name>
</gene>
<proteinExistence type="predicted"/>
<comment type="caution">
    <text evidence="1">The sequence shown here is derived from an EMBL/GenBank/DDBJ whole genome shotgun (WGS) entry which is preliminary data.</text>
</comment>
<protein>
    <recommendedName>
        <fullName evidence="3">Restriction endonuclease</fullName>
    </recommendedName>
</protein>
<reference evidence="2" key="1">
    <citation type="journal article" date="2019" name="Int. J. Syst. Evol. Microbiol.">
        <title>The Global Catalogue of Microorganisms (GCM) 10K type strain sequencing project: providing services to taxonomists for standard genome sequencing and annotation.</title>
        <authorList>
            <consortium name="The Broad Institute Genomics Platform"/>
            <consortium name="The Broad Institute Genome Sequencing Center for Infectious Disease"/>
            <person name="Wu L."/>
            <person name="Ma J."/>
        </authorList>
    </citation>
    <scope>NUCLEOTIDE SEQUENCE [LARGE SCALE GENOMIC DNA]</scope>
    <source>
        <strain evidence="2">JCM 18123</strain>
    </source>
</reference>
<name>A0ABP9GQ81_9ACTN</name>
<dbReference type="EMBL" id="BAABIK010000013">
    <property type="protein sequence ID" value="GAA4942834.1"/>
    <property type="molecule type" value="Genomic_DNA"/>
</dbReference>
<sequence length="498" mass="57218">MRISEYFGLDRSQSELDFVDVDTFKDVPVYIDPSCIRRLSDDWSHRCDKQLTTYFDSVLDAVRNDDDRRLMSLLSKLKEPNETHLGISKGKSAGRALGARSIRTLARKLAESKAARTGLIEDLEDTALFIDNVGKDVVSDITTNIIRGTLILYTQSVSRYYGIPMEEVWSGYVWDEKKFEWEDDYTELPTTEDGKLLLVPKVIVRNGLHMRKDEFFNKHLMPSLEKEELDNPSSKLVHRVKEGEKVIESVDRDKLKEHYGTSKSAISDLSATRPAVLSNYKDKKKSTGSLPLSHSKLSAVTGSRPVNYRKLLRKVLETPFGADHAHAYHRHVEALFSAMFYPELSFPVKENEINEGRKRIDIRYTNTSRRGFFSWLRDDPVVCRYVYVECKNYARDIANPELDQIASRFSSLRSEVGILTCRSFENKDLFLKRCRDTALAGRGYIFVLDDGDLKEMVNDIESYFSNIEKKGAPKSGLDAPKDPWWFPKLHERFSDMVS</sequence>
<dbReference type="RefSeq" id="WP_345556821.1">
    <property type="nucleotide sequence ID" value="NZ_BAABIK010000013.1"/>
</dbReference>